<dbReference type="SUPFAM" id="SSF54001">
    <property type="entry name" value="Cysteine proteinases"/>
    <property type="match status" value="1"/>
</dbReference>
<dbReference type="Proteomes" id="UP001178507">
    <property type="component" value="Unassembled WGS sequence"/>
</dbReference>
<dbReference type="PRINTS" id="PR00705">
    <property type="entry name" value="PAPAIN"/>
</dbReference>
<dbReference type="InterPro" id="IPR039417">
    <property type="entry name" value="Peptidase_C1A_papain-like"/>
</dbReference>
<dbReference type="InterPro" id="IPR025661">
    <property type="entry name" value="Pept_asp_AS"/>
</dbReference>
<dbReference type="SMART" id="SM00645">
    <property type="entry name" value="Pept_C1"/>
    <property type="match status" value="1"/>
</dbReference>
<dbReference type="InterPro" id="IPR025660">
    <property type="entry name" value="Pept_his_AS"/>
</dbReference>
<keyword evidence="2" id="KW-0865">Zymogen</keyword>
<name>A0AA36IZ81_9DINO</name>
<organism evidence="6 7">
    <name type="scientific">Effrenium voratum</name>
    <dbReference type="NCBI Taxonomy" id="2562239"/>
    <lineage>
        <taxon>Eukaryota</taxon>
        <taxon>Sar</taxon>
        <taxon>Alveolata</taxon>
        <taxon>Dinophyceae</taxon>
        <taxon>Suessiales</taxon>
        <taxon>Symbiodiniaceae</taxon>
        <taxon>Effrenium</taxon>
    </lineage>
</organism>
<dbReference type="GO" id="GO:0006508">
    <property type="term" value="P:proteolysis"/>
    <property type="evidence" value="ECO:0007669"/>
    <property type="project" value="InterPro"/>
</dbReference>
<dbReference type="InterPro" id="IPR038765">
    <property type="entry name" value="Papain-like_cys_pep_sf"/>
</dbReference>
<evidence type="ECO:0000259" key="5">
    <source>
        <dbReference type="SMART" id="SM00645"/>
    </source>
</evidence>
<keyword evidence="7" id="KW-1185">Reference proteome</keyword>
<accession>A0AA36IZ81</accession>
<feature type="domain" description="Peptidase C1A papain C-terminal" evidence="5">
    <location>
        <begin position="135"/>
        <end position="361"/>
    </location>
</feature>
<keyword evidence="4" id="KW-0732">Signal</keyword>
<dbReference type="InterPro" id="IPR000668">
    <property type="entry name" value="Peptidase_C1A_C"/>
</dbReference>
<dbReference type="InterPro" id="IPR013128">
    <property type="entry name" value="Peptidase_C1A"/>
</dbReference>
<reference evidence="6" key="1">
    <citation type="submission" date="2023-08" db="EMBL/GenBank/DDBJ databases">
        <authorList>
            <person name="Chen Y."/>
            <person name="Shah S."/>
            <person name="Dougan E. K."/>
            <person name="Thang M."/>
            <person name="Chan C."/>
        </authorList>
    </citation>
    <scope>NUCLEOTIDE SEQUENCE</scope>
</reference>
<gene>
    <name evidence="6" type="ORF">EVOR1521_LOCUS20581</name>
</gene>
<feature type="chain" id="PRO_5041383553" description="Peptidase C1A papain C-terminal domain-containing protein" evidence="4">
    <location>
        <begin position="18"/>
        <end position="393"/>
    </location>
</feature>
<evidence type="ECO:0000256" key="2">
    <source>
        <dbReference type="ARBA" id="ARBA00023145"/>
    </source>
</evidence>
<protein>
    <recommendedName>
        <fullName evidence="5">Peptidase C1A papain C-terminal domain-containing protein</fullName>
    </recommendedName>
</protein>
<keyword evidence="3" id="KW-1015">Disulfide bond</keyword>
<proteinExistence type="inferred from homology"/>
<dbReference type="AlphaFoldDB" id="A0AA36IZ81"/>
<dbReference type="GO" id="GO:0008234">
    <property type="term" value="F:cysteine-type peptidase activity"/>
    <property type="evidence" value="ECO:0007669"/>
    <property type="project" value="InterPro"/>
</dbReference>
<evidence type="ECO:0000256" key="4">
    <source>
        <dbReference type="SAM" id="SignalP"/>
    </source>
</evidence>
<evidence type="ECO:0000313" key="7">
    <source>
        <dbReference type="Proteomes" id="UP001178507"/>
    </source>
</evidence>
<dbReference type="PROSITE" id="PS00139">
    <property type="entry name" value="THIOL_PROTEASE_CYS"/>
    <property type="match status" value="1"/>
</dbReference>
<dbReference type="PANTHER" id="PTHR12411">
    <property type="entry name" value="CYSTEINE PROTEASE FAMILY C1-RELATED"/>
    <property type="match status" value="1"/>
</dbReference>
<dbReference type="Pfam" id="PF00112">
    <property type="entry name" value="Peptidase_C1"/>
    <property type="match status" value="1"/>
</dbReference>
<dbReference type="Gene3D" id="3.90.70.10">
    <property type="entry name" value="Cysteine proteinases"/>
    <property type="match status" value="1"/>
</dbReference>
<comment type="similarity">
    <text evidence="1">Belongs to the peptidase C1 family.</text>
</comment>
<evidence type="ECO:0000256" key="3">
    <source>
        <dbReference type="ARBA" id="ARBA00023157"/>
    </source>
</evidence>
<dbReference type="PROSITE" id="PS00640">
    <property type="entry name" value="THIOL_PROTEASE_ASN"/>
    <property type="match status" value="1"/>
</dbReference>
<evidence type="ECO:0000256" key="1">
    <source>
        <dbReference type="ARBA" id="ARBA00008455"/>
    </source>
</evidence>
<sequence length="393" mass="42302">MFIRHILLAALPALAASVRVRSAAYEEFRAAYGRGNTSDFAQRLAFFNSRAAKVAAVNGRKNSPWKAALNGLADLSDAEFRRLLGHRPAKRSAESFLQLHSGVRRSDFGHTRLRQLTDELLKLAGREPRAPLPGLPVALDWRSAVNGSGRIREQGACGSCWAAAAAGALELHAEIYGKKAPQELSVKQLLDCVDNPRHCGGKGGCSGASAELAFQYVSKYGLSSHAAYGGDAEREDACAAGVAGRPHVQLAGFAHLPSNNLHSVLQALTQKGPLVVGVDASRWDIYGSGVFDGCDQDATINHAVLLVGYGQDPFFGHRFWLIRNSWGKGWGEDGYMRLLRHDHDRGSEGFCGTDQNPQEGVWCEGGAKEVPVCGMCGILSDATYPEHVTIVPE</sequence>
<dbReference type="EMBL" id="CAUJNA010003227">
    <property type="protein sequence ID" value="CAJ1396326.1"/>
    <property type="molecule type" value="Genomic_DNA"/>
</dbReference>
<evidence type="ECO:0000313" key="6">
    <source>
        <dbReference type="EMBL" id="CAJ1396326.1"/>
    </source>
</evidence>
<dbReference type="PROSITE" id="PS00639">
    <property type="entry name" value="THIOL_PROTEASE_HIS"/>
    <property type="match status" value="1"/>
</dbReference>
<comment type="caution">
    <text evidence="6">The sequence shown here is derived from an EMBL/GenBank/DDBJ whole genome shotgun (WGS) entry which is preliminary data.</text>
</comment>
<dbReference type="InterPro" id="IPR000169">
    <property type="entry name" value="Pept_cys_AS"/>
</dbReference>
<dbReference type="CDD" id="cd02248">
    <property type="entry name" value="Peptidase_C1A"/>
    <property type="match status" value="1"/>
</dbReference>
<feature type="signal peptide" evidence="4">
    <location>
        <begin position="1"/>
        <end position="17"/>
    </location>
</feature>